<name>A0A7W6J775_9HYPH</name>
<feature type="transmembrane region" description="Helical" evidence="1">
    <location>
        <begin position="34"/>
        <end position="51"/>
    </location>
</feature>
<feature type="transmembrane region" description="Helical" evidence="1">
    <location>
        <begin position="7"/>
        <end position="28"/>
    </location>
</feature>
<dbReference type="Gene3D" id="3.30.70.1230">
    <property type="entry name" value="Nucleotide cyclase"/>
    <property type="match status" value="1"/>
</dbReference>
<dbReference type="AlphaFoldDB" id="A0A7W6J775"/>
<gene>
    <name evidence="3" type="ORF">GGR23_003262</name>
</gene>
<dbReference type="InterPro" id="IPR050697">
    <property type="entry name" value="Adenylyl/Guanylyl_Cyclase_3/4"/>
</dbReference>
<dbReference type="SUPFAM" id="SSF55073">
    <property type="entry name" value="Nucleotide cyclase"/>
    <property type="match status" value="1"/>
</dbReference>
<dbReference type="RefSeq" id="WP_183367336.1">
    <property type="nucleotide sequence ID" value="NZ_JACIEZ010000007.1"/>
</dbReference>
<evidence type="ECO:0000256" key="1">
    <source>
        <dbReference type="SAM" id="Phobius"/>
    </source>
</evidence>
<dbReference type="EC" id="4.6.1.1" evidence="3"/>
<evidence type="ECO:0000313" key="3">
    <source>
        <dbReference type="EMBL" id="MBB4066049.1"/>
    </source>
</evidence>
<protein>
    <submittedName>
        <fullName evidence="3">Adenylate cyclase</fullName>
        <ecNumber evidence="3">4.6.1.1</ecNumber>
    </submittedName>
</protein>
<accession>A0A7W6J775</accession>
<dbReference type="CDD" id="cd07302">
    <property type="entry name" value="CHD"/>
    <property type="match status" value="1"/>
</dbReference>
<proteinExistence type="predicted"/>
<evidence type="ECO:0000313" key="4">
    <source>
        <dbReference type="Proteomes" id="UP000528286"/>
    </source>
</evidence>
<dbReference type="PROSITE" id="PS50125">
    <property type="entry name" value="GUANYLATE_CYCLASE_2"/>
    <property type="match status" value="1"/>
</dbReference>
<keyword evidence="3" id="KW-0456">Lyase</keyword>
<feature type="transmembrane region" description="Helical" evidence="1">
    <location>
        <begin position="71"/>
        <end position="95"/>
    </location>
</feature>
<dbReference type="InterPro" id="IPR001054">
    <property type="entry name" value="A/G_cyclase"/>
</dbReference>
<feature type="transmembrane region" description="Helical" evidence="1">
    <location>
        <begin position="115"/>
        <end position="132"/>
    </location>
</feature>
<comment type="caution">
    <text evidence="3">The sequence shown here is derived from an EMBL/GenBank/DDBJ whole genome shotgun (WGS) entry which is preliminary data.</text>
</comment>
<keyword evidence="1" id="KW-0472">Membrane</keyword>
<dbReference type="PANTHER" id="PTHR43081">
    <property type="entry name" value="ADENYLATE CYCLASE, TERMINAL-DIFFERENTIATION SPECIFIC-RELATED"/>
    <property type="match status" value="1"/>
</dbReference>
<dbReference type="GO" id="GO:0004016">
    <property type="term" value="F:adenylate cyclase activity"/>
    <property type="evidence" value="ECO:0007669"/>
    <property type="project" value="UniProtKB-EC"/>
</dbReference>
<dbReference type="PANTHER" id="PTHR43081:SF1">
    <property type="entry name" value="ADENYLATE CYCLASE, TERMINAL-DIFFERENTIATION SPECIFIC"/>
    <property type="match status" value="1"/>
</dbReference>
<dbReference type="Proteomes" id="UP000528286">
    <property type="component" value="Unassembled WGS sequence"/>
</dbReference>
<keyword evidence="1" id="KW-1133">Transmembrane helix</keyword>
<evidence type="ECO:0000259" key="2">
    <source>
        <dbReference type="PROSITE" id="PS50125"/>
    </source>
</evidence>
<dbReference type="GO" id="GO:0009190">
    <property type="term" value="P:cyclic nucleotide biosynthetic process"/>
    <property type="evidence" value="ECO:0007669"/>
    <property type="project" value="InterPro"/>
</dbReference>
<organism evidence="3 4">
    <name type="scientific">Gellertiella hungarica</name>
    <dbReference type="NCBI Taxonomy" id="1572859"/>
    <lineage>
        <taxon>Bacteria</taxon>
        <taxon>Pseudomonadati</taxon>
        <taxon>Pseudomonadota</taxon>
        <taxon>Alphaproteobacteria</taxon>
        <taxon>Hyphomicrobiales</taxon>
        <taxon>Rhizobiaceae</taxon>
        <taxon>Gellertiella</taxon>
    </lineage>
</organism>
<dbReference type="GO" id="GO:0035556">
    <property type="term" value="P:intracellular signal transduction"/>
    <property type="evidence" value="ECO:0007669"/>
    <property type="project" value="InterPro"/>
</dbReference>
<sequence>MRILQAALYWVMIGAVIVAMGIVYDVLFLEGGELMASSIFALFCGMPILIFRRGFPSRRFHAWLRSRPTPLYYAISLAVAFLLVNLGYSVGAMVVHWLGLLEGEWWMLHLLPADIFFYSLGGSGLVLFLLHVRELLGRRVFISLLTGRYRNPVEEERVFLFIDLVDSVSFAEARGDAETLRLLGALYAMMDPHVRRHGGAVDDYIGDAAMITWPLQKGLKRAACINCVFDILADIARHEARWQRVHGRVPRLRAALHAGPVVTGEVGLDHRKITYFGNTVNIAARLEGLAKELDQQVVISADLRERMVLPKDIRAIDLGTHAVKGRAQPIRLFGLHSLAPGRRS</sequence>
<dbReference type="EMBL" id="JACIEZ010000007">
    <property type="protein sequence ID" value="MBB4066049.1"/>
    <property type="molecule type" value="Genomic_DNA"/>
</dbReference>
<keyword evidence="4" id="KW-1185">Reference proteome</keyword>
<dbReference type="Pfam" id="PF00211">
    <property type="entry name" value="Guanylate_cyc"/>
    <property type="match status" value="1"/>
</dbReference>
<feature type="domain" description="Guanylate cyclase" evidence="2">
    <location>
        <begin position="158"/>
        <end position="287"/>
    </location>
</feature>
<dbReference type="SMART" id="SM00044">
    <property type="entry name" value="CYCc"/>
    <property type="match status" value="1"/>
</dbReference>
<keyword evidence="1" id="KW-0812">Transmembrane</keyword>
<reference evidence="3 4" key="1">
    <citation type="submission" date="2020-08" db="EMBL/GenBank/DDBJ databases">
        <title>Genomic Encyclopedia of Type Strains, Phase IV (KMG-IV): sequencing the most valuable type-strain genomes for metagenomic binning, comparative biology and taxonomic classification.</title>
        <authorList>
            <person name="Goeker M."/>
        </authorList>
    </citation>
    <scope>NUCLEOTIDE SEQUENCE [LARGE SCALE GENOMIC DNA]</scope>
    <source>
        <strain evidence="3 4">DSM 29853</strain>
    </source>
</reference>
<dbReference type="InterPro" id="IPR029787">
    <property type="entry name" value="Nucleotide_cyclase"/>
</dbReference>